<evidence type="ECO:0008006" key="4">
    <source>
        <dbReference type="Google" id="ProtNLM"/>
    </source>
</evidence>
<organism evidence="2 3">
    <name type="scientific">Paralvinella palmiformis</name>
    <dbReference type="NCBI Taxonomy" id="53620"/>
    <lineage>
        <taxon>Eukaryota</taxon>
        <taxon>Metazoa</taxon>
        <taxon>Spiralia</taxon>
        <taxon>Lophotrochozoa</taxon>
        <taxon>Annelida</taxon>
        <taxon>Polychaeta</taxon>
        <taxon>Sedentaria</taxon>
        <taxon>Canalipalpata</taxon>
        <taxon>Terebellida</taxon>
        <taxon>Terebelliformia</taxon>
        <taxon>Alvinellidae</taxon>
        <taxon>Paralvinella</taxon>
    </lineage>
</organism>
<sequence>MRNHLEGMEAMKTNNKSTVVKAIIGTVLFTLTAAFVCFYFDSMDKPFMLDQGVHVFDVSSTHQKIKPNNLWESKSADINESSTKTHDKNDEEYFSMYVTENDIETFSVVLPRTLSNFKNPCWREVTPSNLSYSGNSFYYKLYQMYPNKQWRERKDEFTRMQKMIDERKKKNPERLGWRIRCFPYFFLLGFTKCGTTDLFVALSKIPDFTTPLAKEPAFWDMYRLPYTIQKDSTIPDEALSRIRNLPVINRSTKVVFWSKTRILLENFLQPFNEKLVTLLKSNKWRWKLHHTS</sequence>
<dbReference type="InterPro" id="IPR027417">
    <property type="entry name" value="P-loop_NTPase"/>
</dbReference>
<dbReference type="GO" id="GO:0050659">
    <property type="term" value="F:N-acetylgalactosamine 4-sulfate 6-O-sulfotransferase activity"/>
    <property type="evidence" value="ECO:0007669"/>
    <property type="project" value="TreeGrafter"/>
</dbReference>
<keyword evidence="1" id="KW-0472">Membrane</keyword>
<evidence type="ECO:0000313" key="3">
    <source>
        <dbReference type="Proteomes" id="UP001208570"/>
    </source>
</evidence>
<protein>
    <recommendedName>
        <fullName evidence="4">Carbohydrate sulfotransferase 15</fullName>
    </recommendedName>
</protein>
<dbReference type="InterPro" id="IPR052654">
    <property type="entry name" value="CS_Sulfotransferase"/>
</dbReference>
<proteinExistence type="predicted"/>
<dbReference type="GO" id="GO:0019319">
    <property type="term" value="P:hexose biosynthetic process"/>
    <property type="evidence" value="ECO:0007669"/>
    <property type="project" value="TreeGrafter"/>
</dbReference>
<dbReference type="SUPFAM" id="SSF52540">
    <property type="entry name" value="P-loop containing nucleoside triphosphate hydrolases"/>
    <property type="match status" value="1"/>
</dbReference>
<accession>A0AAD9IT86</accession>
<dbReference type="PANTHER" id="PTHR15723:SF0">
    <property type="entry name" value="CARBOHYDRATE SULFOTRANSFERASE 15"/>
    <property type="match status" value="1"/>
</dbReference>
<name>A0AAD9IT86_9ANNE</name>
<dbReference type="Gene3D" id="3.40.50.300">
    <property type="entry name" value="P-loop containing nucleotide triphosphate hydrolases"/>
    <property type="match status" value="1"/>
</dbReference>
<keyword evidence="1" id="KW-1133">Transmembrane helix</keyword>
<gene>
    <name evidence="2" type="ORF">LSH36_1463g00011</name>
</gene>
<dbReference type="Proteomes" id="UP001208570">
    <property type="component" value="Unassembled WGS sequence"/>
</dbReference>
<feature type="transmembrane region" description="Helical" evidence="1">
    <location>
        <begin position="20"/>
        <end position="40"/>
    </location>
</feature>
<dbReference type="AlphaFoldDB" id="A0AAD9IT86"/>
<dbReference type="PANTHER" id="PTHR15723">
    <property type="entry name" value="CARBOHYDRATE SULFOTRANSFERASE 15"/>
    <property type="match status" value="1"/>
</dbReference>
<keyword evidence="1" id="KW-0812">Transmembrane</keyword>
<keyword evidence="3" id="KW-1185">Reference proteome</keyword>
<comment type="caution">
    <text evidence="2">The sequence shown here is derived from an EMBL/GenBank/DDBJ whole genome shotgun (WGS) entry which is preliminary data.</text>
</comment>
<dbReference type="EMBL" id="JAODUP010001463">
    <property type="protein sequence ID" value="KAK2140148.1"/>
    <property type="molecule type" value="Genomic_DNA"/>
</dbReference>
<reference evidence="2" key="1">
    <citation type="journal article" date="2023" name="Mol. Biol. Evol.">
        <title>Third-Generation Sequencing Reveals the Adaptive Role of the Epigenome in Three Deep-Sea Polychaetes.</title>
        <authorList>
            <person name="Perez M."/>
            <person name="Aroh O."/>
            <person name="Sun Y."/>
            <person name="Lan Y."/>
            <person name="Juniper S.K."/>
            <person name="Young C.R."/>
            <person name="Angers B."/>
            <person name="Qian P.Y."/>
        </authorList>
    </citation>
    <scope>NUCLEOTIDE SEQUENCE</scope>
    <source>
        <strain evidence="2">P08H-3</strain>
    </source>
</reference>
<evidence type="ECO:0000256" key="1">
    <source>
        <dbReference type="SAM" id="Phobius"/>
    </source>
</evidence>
<evidence type="ECO:0000313" key="2">
    <source>
        <dbReference type="EMBL" id="KAK2140148.1"/>
    </source>
</evidence>